<evidence type="ECO:0000313" key="1">
    <source>
        <dbReference type="EMBL" id="GJE29792.1"/>
    </source>
</evidence>
<gene>
    <name evidence="1" type="ORF">LKMONMHP_4678</name>
</gene>
<reference evidence="1" key="1">
    <citation type="journal article" date="2021" name="Front. Microbiol.">
        <title>Comprehensive Comparative Genomics and Phenotyping of Methylobacterium Species.</title>
        <authorList>
            <person name="Alessa O."/>
            <person name="Ogura Y."/>
            <person name="Fujitani Y."/>
            <person name="Takami H."/>
            <person name="Hayashi T."/>
            <person name="Sahin N."/>
            <person name="Tani A."/>
        </authorList>
    </citation>
    <scope>NUCLEOTIDE SEQUENCE</scope>
    <source>
        <strain evidence="1">NBRC 15689</strain>
    </source>
</reference>
<protein>
    <submittedName>
        <fullName evidence="1">Uncharacterized protein</fullName>
    </submittedName>
</protein>
<sequence>MTSAEQRVAAARRALDAARVAREANHNPETALLVARAELAFIDARRALVREDRF</sequence>
<dbReference type="RefSeq" id="WP_238315016.1">
    <property type="nucleotide sequence ID" value="NZ_BPQV01000021.1"/>
</dbReference>
<reference evidence="1" key="2">
    <citation type="submission" date="2021-08" db="EMBL/GenBank/DDBJ databases">
        <authorList>
            <person name="Tani A."/>
            <person name="Ola A."/>
            <person name="Ogura Y."/>
            <person name="Katsura K."/>
            <person name="Hayashi T."/>
        </authorList>
    </citation>
    <scope>NUCLEOTIDE SEQUENCE</scope>
    <source>
        <strain evidence="1">NBRC 15689</strain>
    </source>
</reference>
<organism evidence="1 2">
    <name type="scientific">Methylobacterium organophilum</name>
    <dbReference type="NCBI Taxonomy" id="410"/>
    <lineage>
        <taxon>Bacteria</taxon>
        <taxon>Pseudomonadati</taxon>
        <taxon>Pseudomonadota</taxon>
        <taxon>Alphaproteobacteria</taxon>
        <taxon>Hyphomicrobiales</taxon>
        <taxon>Methylobacteriaceae</taxon>
        <taxon>Methylobacterium</taxon>
    </lineage>
</organism>
<evidence type="ECO:0000313" key="2">
    <source>
        <dbReference type="Proteomes" id="UP001055156"/>
    </source>
</evidence>
<proteinExistence type="predicted"/>
<name>A0ABQ4THI3_METOR</name>
<accession>A0ABQ4THI3</accession>
<comment type="caution">
    <text evidence="1">The sequence shown here is derived from an EMBL/GenBank/DDBJ whole genome shotgun (WGS) entry which is preliminary data.</text>
</comment>
<keyword evidence="2" id="KW-1185">Reference proteome</keyword>
<dbReference type="EMBL" id="BPQV01000021">
    <property type="protein sequence ID" value="GJE29792.1"/>
    <property type="molecule type" value="Genomic_DNA"/>
</dbReference>
<dbReference type="Proteomes" id="UP001055156">
    <property type="component" value="Unassembled WGS sequence"/>
</dbReference>